<evidence type="ECO:0000313" key="3">
    <source>
        <dbReference type="Proteomes" id="UP000440498"/>
    </source>
</evidence>
<protein>
    <submittedName>
        <fullName evidence="2">Replication protein A</fullName>
    </submittedName>
</protein>
<dbReference type="AlphaFoldDB" id="A0A6A7N6R6"/>
<evidence type="ECO:0000313" key="2">
    <source>
        <dbReference type="EMBL" id="MQA40679.1"/>
    </source>
</evidence>
<organism evidence="2 3">
    <name type="scientific">Rugamonas aquatica</name>
    <dbReference type="NCBI Taxonomy" id="2743357"/>
    <lineage>
        <taxon>Bacteria</taxon>
        <taxon>Pseudomonadati</taxon>
        <taxon>Pseudomonadota</taxon>
        <taxon>Betaproteobacteria</taxon>
        <taxon>Burkholderiales</taxon>
        <taxon>Oxalobacteraceae</taxon>
        <taxon>Telluria group</taxon>
        <taxon>Rugamonas</taxon>
    </lineage>
</organism>
<name>A0A6A7N6R6_9BURK</name>
<dbReference type="Proteomes" id="UP000440498">
    <property type="component" value="Unassembled WGS sequence"/>
</dbReference>
<dbReference type="Pfam" id="PF03090">
    <property type="entry name" value="Replicase"/>
    <property type="match status" value="1"/>
</dbReference>
<dbReference type="RefSeq" id="WP_152839974.1">
    <property type="nucleotide sequence ID" value="NZ_WHUG01000009.1"/>
</dbReference>
<dbReference type="Pfam" id="PF08708">
    <property type="entry name" value="PriCT_1"/>
    <property type="match status" value="1"/>
</dbReference>
<comment type="caution">
    <text evidence="2">The sequence shown here is derived from an EMBL/GenBank/DDBJ whole genome shotgun (WGS) entry which is preliminary data.</text>
</comment>
<accession>A0A6A7N6R6</accession>
<dbReference type="InterPro" id="IPR014820">
    <property type="entry name" value="PriCT_1"/>
</dbReference>
<dbReference type="InterPro" id="IPR004322">
    <property type="entry name" value="Plasmid_replicase_bac"/>
</dbReference>
<gene>
    <name evidence="2" type="ORF">GEV02_21230</name>
</gene>
<reference evidence="2 3" key="1">
    <citation type="submission" date="2019-10" db="EMBL/GenBank/DDBJ databases">
        <title>Two novel species isolated from a subtropical stream in China.</title>
        <authorList>
            <person name="Lu H."/>
        </authorList>
    </citation>
    <scope>NUCLEOTIDE SEQUENCE [LARGE SCALE GENOMIC DNA]</scope>
    <source>
        <strain evidence="2 3">FT29W</strain>
    </source>
</reference>
<keyword evidence="3" id="KW-1185">Reference proteome</keyword>
<sequence length="441" mass="49085">MRAHASVEYQLVPTPAVLVQDIPAAGSPGLADQQDIPFTNPRLFQPGTALNRVLLEAPYKTRCSYNKTAGIVRPREYAVRFPYMQVNRSTMVTSLVFDLDHSYYLIWEKVGLPPPNLSVLDRNSGTCHLYYFITPVCTSDAARSKPIEYLKAVYKAMALLLEADKDYHSGPVSKTPGHPWWDTRELHNHVYELGELAGFVDLERPTPWVARKERKDNAHSRHCQLFDQLRYYAYSIVNRYRDAGSYEQFVRDLELAAEKNNDFTSRGHSANLPQSSLRSTVKSIGRWTWAHYNGNASCHRGAMQLDPDLPLPEKQRLAAVRTHERRQAATGERIRDACRQLQAAGERMTQAAIGLLAGLSRQTVAAYKEIIEAVRSSVETTPKDPGDVKDAAYQVSAADVLGCSAPFLAVAGLPSLFCDVEAQDVLAGVLPLQSIVVRGSG</sequence>
<dbReference type="EMBL" id="WHUG01000009">
    <property type="protein sequence ID" value="MQA40679.1"/>
    <property type="molecule type" value="Genomic_DNA"/>
</dbReference>
<evidence type="ECO:0000259" key="1">
    <source>
        <dbReference type="Pfam" id="PF08708"/>
    </source>
</evidence>
<proteinExistence type="predicted"/>
<feature type="domain" description="Primase C-terminal 1" evidence="1">
    <location>
        <begin position="216"/>
        <end position="290"/>
    </location>
</feature>
<dbReference type="Gene3D" id="1.10.340.50">
    <property type="match status" value="1"/>
</dbReference>